<gene>
    <name evidence="1" type="ORF">SAMN04488059_107146</name>
</gene>
<protein>
    <submittedName>
        <fullName evidence="1">Uncharacterized protein</fullName>
    </submittedName>
</protein>
<name>A0A1I1KSC7_9HYPH</name>
<reference evidence="1 2" key="1">
    <citation type="submission" date="2016-10" db="EMBL/GenBank/DDBJ databases">
        <authorList>
            <person name="de Groot N.N."/>
        </authorList>
    </citation>
    <scope>NUCLEOTIDE SEQUENCE [LARGE SCALE GENOMIC DNA]</scope>
    <source>
        <strain evidence="1 2">CGMCC 1.10210</strain>
    </source>
</reference>
<sequence length="57" mass="5991">MRICNNGAYEPEPAQKRIVTGGLWATLVISLGPMAARHSCIRDASGPGGVFCCPVFA</sequence>
<dbReference type="Proteomes" id="UP000182258">
    <property type="component" value="Unassembled WGS sequence"/>
</dbReference>
<evidence type="ECO:0000313" key="1">
    <source>
        <dbReference type="EMBL" id="SFC60340.1"/>
    </source>
</evidence>
<proteinExistence type="predicted"/>
<dbReference type="AlphaFoldDB" id="A0A1I1KSC7"/>
<accession>A0A1I1KSC7</accession>
<organism evidence="1 2">
    <name type="scientific">Devosia psychrophila</name>
    <dbReference type="NCBI Taxonomy" id="728005"/>
    <lineage>
        <taxon>Bacteria</taxon>
        <taxon>Pseudomonadati</taxon>
        <taxon>Pseudomonadota</taxon>
        <taxon>Alphaproteobacteria</taxon>
        <taxon>Hyphomicrobiales</taxon>
        <taxon>Devosiaceae</taxon>
        <taxon>Devosia</taxon>
    </lineage>
</organism>
<dbReference type="STRING" id="728005.SAMN04488059_107146"/>
<evidence type="ECO:0000313" key="2">
    <source>
        <dbReference type="Proteomes" id="UP000182258"/>
    </source>
</evidence>
<dbReference type="EMBL" id="FOMB01000007">
    <property type="protein sequence ID" value="SFC60340.1"/>
    <property type="molecule type" value="Genomic_DNA"/>
</dbReference>